<protein>
    <submittedName>
        <fullName evidence="2">R3H domain and coiled-coil containing 1 like</fullName>
    </submittedName>
</protein>
<dbReference type="EMBL" id="AAKN02002760">
    <property type="status" value="NOT_ANNOTATED_CDS"/>
    <property type="molecule type" value="Genomic_DNA"/>
</dbReference>
<feature type="region of interest" description="Disordered" evidence="1">
    <location>
        <begin position="761"/>
        <end position="780"/>
    </location>
</feature>
<dbReference type="EMBL" id="AAKN02002761">
    <property type="status" value="NOT_ANNOTATED_CDS"/>
    <property type="molecule type" value="Genomic_DNA"/>
</dbReference>
<dbReference type="FunCoup" id="H0V938">
    <property type="interactions" value="1737"/>
</dbReference>
<dbReference type="Ensembl" id="ENSCPOT00000007073.3">
    <property type="protein sequence ID" value="ENSCPOP00000006316.3"/>
    <property type="gene ID" value="ENSCPOG00000007004.4"/>
</dbReference>
<organism evidence="2 3">
    <name type="scientific">Cavia porcellus</name>
    <name type="common">Guinea pig</name>
    <dbReference type="NCBI Taxonomy" id="10141"/>
    <lineage>
        <taxon>Eukaryota</taxon>
        <taxon>Metazoa</taxon>
        <taxon>Chordata</taxon>
        <taxon>Craniata</taxon>
        <taxon>Vertebrata</taxon>
        <taxon>Euteleostomi</taxon>
        <taxon>Mammalia</taxon>
        <taxon>Eutheria</taxon>
        <taxon>Euarchontoglires</taxon>
        <taxon>Glires</taxon>
        <taxon>Rodentia</taxon>
        <taxon>Hystricomorpha</taxon>
        <taxon>Caviidae</taxon>
        <taxon>Cavia</taxon>
    </lineage>
</organism>
<dbReference type="RefSeq" id="XP_012998886.1">
    <property type="nucleotide sequence ID" value="XM_013143432.3"/>
</dbReference>
<proteinExistence type="predicted"/>
<dbReference type="Proteomes" id="UP000005447">
    <property type="component" value="Unassembled WGS sequence"/>
</dbReference>
<sequence>MQEEVERCRGRAKRPDMALYVPKARRNTVLLNTGDKEKSCGPPNSVVKEQQKASCLSQKQTLEDKPEAQRLSINTDKRENNCREGKKSLTKFKKDTCFHKRNKDRLCTKKGLTLSKEVLSEEHEQRVLNAGIMPSVPLQRYFKPKAVECLEAHYTDVTGYEGILLSQSHSEISEINQVLSRPFHSKELCDFSGHELSGEIFEDKDSGSRTETDAKVVEIMSQLPIDLTAVLKPESMTAQAEVCLDSEFMQQSIRIPDGTLKLNNGSITAVSVSESPRVVIGQTCADCEVESIGDTANSTGFMLGQKGIDSIPETMAHVAHKMTMVSKLEHKNDIIDPTMIRGCEENDSTNDKLCGKHESSDTAVLAHEIDSGSESIDGLTNKACMIDVTGPTCDHVTVGSPCVSQLDDTGSDTGSFSKCIAMNADIAPPHVVKSENDSENFSSLTACPDTYAESVSSSFTESTGKLVESMSDCTSSSPVKIADSNCNTFLDSKPHISNGTKEFSESAFGNDLDITGDITEALHELRTAKEFKTKEQDDSENIEFAVSFPVRESSLETSMELKLAEMSHRTESTAVEESWESMFNDDGDCVNPRLLQELSVNMKDKENIQEPRFDYYNHEVPDIDLSECEFPHVIEIYDFPQEFRTEDLLRVFCSYQKKGFDIKWVDDTHALGVFSSPITARDALSIKHAMVKIRPLSQATRAAKAKARAYAEFLQPVKERPETSAALARRLVVSALGVRSRQSKTEREAELKKLQEARERKRLEAKQREDIWEGREQSVV</sequence>
<dbReference type="RefSeq" id="XP_003479828.1">
    <property type="nucleotide sequence ID" value="XM_003479780.5"/>
</dbReference>
<accession>H0V938</accession>
<reference evidence="2" key="2">
    <citation type="submission" date="2025-08" db="UniProtKB">
        <authorList>
            <consortium name="Ensembl"/>
        </authorList>
    </citation>
    <scope>IDENTIFICATION</scope>
    <source>
        <strain evidence="2">2N</strain>
    </source>
</reference>
<dbReference type="GeneID" id="100722406"/>
<dbReference type="VEuPathDB" id="HostDB:ENSCPOG00000007004"/>
<dbReference type="KEGG" id="cpoc:100722406"/>
<dbReference type="CTD" id="27291"/>
<evidence type="ECO:0000313" key="2">
    <source>
        <dbReference type="Ensembl" id="ENSCPOP00000006316.3"/>
    </source>
</evidence>
<dbReference type="RefSeq" id="XP_012998887.1">
    <property type="nucleotide sequence ID" value="XM_013143433.3"/>
</dbReference>
<dbReference type="Gene3D" id="3.30.70.330">
    <property type="match status" value="1"/>
</dbReference>
<dbReference type="Bgee" id="ENSCPOG00000007004">
    <property type="expression patterns" value="Expressed in liver and 13 other cell types or tissues"/>
</dbReference>
<dbReference type="OMA" id="LCIKYEP"/>
<dbReference type="AlphaFoldDB" id="H0V938"/>
<dbReference type="eggNOG" id="KOG4483">
    <property type="taxonomic scope" value="Eukaryota"/>
</dbReference>
<dbReference type="PANTHER" id="PTHR21678">
    <property type="entry name" value="GROWTH INHIBITION AND DIFFERENTIATION RELATED PROTEIN 88"/>
    <property type="match status" value="1"/>
</dbReference>
<dbReference type="InterPro" id="IPR012677">
    <property type="entry name" value="Nucleotide-bd_a/b_plait_sf"/>
</dbReference>
<feature type="region of interest" description="Disordered" evidence="1">
    <location>
        <begin position="30"/>
        <end position="49"/>
    </location>
</feature>
<name>H0V938_CAVPO</name>
<dbReference type="GeneTree" id="ENSGT00530000063711"/>
<gene>
    <name evidence="2" type="primary">R3HCC1L</name>
</gene>
<dbReference type="InParanoid" id="H0V938"/>
<evidence type="ECO:0000313" key="3">
    <source>
        <dbReference type="Proteomes" id="UP000005447"/>
    </source>
</evidence>
<dbReference type="HOGENOM" id="CLU_025109_0_0_1"/>
<dbReference type="EMBL" id="AAKN02002759">
    <property type="status" value="NOT_ANNOTATED_CDS"/>
    <property type="molecule type" value="Genomic_DNA"/>
</dbReference>
<dbReference type="InterPro" id="IPR039884">
    <property type="entry name" value="R3HC1/R3HCL"/>
</dbReference>
<feature type="compositionally biased region" description="Basic and acidic residues" evidence="1">
    <location>
        <begin position="75"/>
        <end position="85"/>
    </location>
</feature>
<keyword evidence="3" id="KW-1185">Reference proteome</keyword>
<reference evidence="2" key="3">
    <citation type="submission" date="2025-09" db="UniProtKB">
        <authorList>
            <consortium name="Ensembl"/>
        </authorList>
    </citation>
    <scope>IDENTIFICATION</scope>
    <source>
        <strain evidence="2">2N</strain>
    </source>
</reference>
<reference evidence="3" key="1">
    <citation type="journal article" date="2011" name="Nature">
        <title>A high-resolution map of human evolutionary constraint using 29 mammals.</title>
        <authorList>
            <person name="Lindblad-Toh K."/>
            <person name="Garber M."/>
            <person name="Zuk O."/>
            <person name="Lin M.F."/>
            <person name="Parker B.J."/>
            <person name="Washietl S."/>
            <person name="Kheradpour P."/>
            <person name="Ernst J."/>
            <person name="Jordan G."/>
            <person name="Mauceli E."/>
            <person name="Ward L.D."/>
            <person name="Lowe C.B."/>
            <person name="Holloway A.K."/>
            <person name="Clamp M."/>
            <person name="Gnerre S."/>
            <person name="Alfoldi J."/>
            <person name="Beal K."/>
            <person name="Chang J."/>
            <person name="Clawson H."/>
            <person name="Cuff J."/>
            <person name="Di Palma F."/>
            <person name="Fitzgerald S."/>
            <person name="Flicek P."/>
            <person name="Guttman M."/>
            <person name="Hubisz M.J."/>
            <person name="Jaffe D.B."/>
            <person name="Jungreis I."/>
            <person name="Kent W.J."/>
            <person name="Kostka D."/>
            <person name="Lara M."/>
            <person name="Martins A.L."/>
            <person name="Massingham T."/>
            <person name="Moltke I."/>
            <person name="Raney B.J."/>
            <person name="Rasmussen M.D."/>
            <person name="Robinson J."/>
            <person name="Stark A."/>
            <person name="Vilella A.J."/>
            <person name="Wen J."/>
            <person name="Xie X."/>
            <person name="Zody M.C."/>
            <person name="Baldwin J."/>
            <person name="Bloom T."/>
            <person name="Chin C.W."/>
            <person name="Heiman D."/>
            <person name="Nicol R."/>
            <person name="Nusbaum C."/>
            <person name="Young S."/>
            <person name="Wilkinson J."/>
            <person name="Worley K.C."/>
            <person name="Kovar C.L."/>
            <person name="Muzny D.M."/>
            <person name="Gibbs R.A."/>
            <person name="Cree A."/>
            <person name="Dihn H.H."/>
            <person name="Fowler G."/>
            <person name="Jhangiani S."/>
            <person name="Joshi V."/>
            <person name="Lee S."/>
            <person name="Lewis L.R."/>
            <person name="Nazareth L.V."/>
            <person name="Okwuonu G."/>
            <person name="Santibanez J."/>
            <person name="Warren W.C."/>
            <person name="Mardis E.R."/>
            <person name="Weinstock G.M."/>
            <person name="Wilson R.K."/>
            <person name="Delehaunty K."/>
            <person name="Dooling D."/>
            <person name="Fronik C."/>
            <person name="Fulton L."/>
            <person name="Fulton B."/>
            <person name="Graves T."/>
            <person name="Minx P."/>
            <person name="Sodergren E."/>
            <person name="Birney E."/>
            <person name="Margulies E.H."/>
            <person name="Herrero J."/>
            <person name="Green E.D."/>
            <person name="Haussler D."/>
            <person name="Siepel A."/>
            <person name="Goldman N."/>
            <person name="Pollard K.S."/>
            <person name="Pedersen J.S."/>
            <person name="Lander E.S."/>
            <person name="Kellis M."/>
        </authorList>
    </citation>
    <scope>NUCLEOTIDE SEQUENCE [LARGE SCALE GENOMIC DNA]</scope>
    <source>
        <strain evidence="3">2N</strain>
    </source>
</reference>
<dbReference type="EMBL" id="AAKN02002758">
    <property type="status" value="NOT_ANNOTATED_CDS"/>
    <property type="molecule type" value="Genomic_DNA"/>
</dbReference>
<dbReference type="OrthoDB" id="5418203at2759"/>
<feature type="region of interest" description="Disordered" evidence="1">
    <location>
        <begin position="57"/>
        <end position="85"/>
    </location>
</feature>
<dbReference type="PANTHER" id="PTHR21678:SF7">
    <property type="entry name" value="COILED-COIL DOMAIN-CONTAINING PROTEIN R3HCC1L"/>
    <property type="match status" value="1"/>
</dbReference>
<evidence type="ECO:0000256" key="1">
    <source>
        <dbReference type="SAM" id="MobiDB-lite"/>
    </source>
</evidence>